<comment type="similarity">
    <text evidence="4 9 10">Belongs to the HisA/HisF family.</text>
</comment>
<evidence type="ECO:0000256" key="6">
    <source>
        <dbReference type="ARBA" id="ARBA00022605"/>
    </source>
</evidence>
<evidence type="ECO:0000256" key="7">
    <source>
        <dbReference type="ARBA" id="ARBA00023102"/>
    </source>
</evidence>
<dbReference type="InterPro" id="IPR006062">
    <property type="entry name" value="His_biosynth"/>
</dbReference>
<gene>
    <name evidence="9" type="primary">hisA</name>
    <name evidence="12" type="ORF">HPU229334_05995</name>
</gene>
<name>A0A0N1EBM9_9HELI</name>
<protein>
    <recommendedName>
        <fullName evidence="9 11">1-(5-phosphoribosyl)-5-[(5-phosphoribosylamino)methylideneamino] imidazole-4-carboxamide isomerase</fullName>
        <ecNumber evidence="9 11">5.3.1.16</ecNumber>
    </recommendedName>
    <alternativeName>
        <fullName evidence="9">Phosphoribosylformimino-5-aminoimidazole carboxamide ribotide isomerase</fullName>
    </alternativeName>
</protein>
<evidence type="ECO:0000256" key="1">
    <source>
        <dbReference type="ARBA" id="ARBA00000901"/>
    </source>
</evidence>
<dbReference type="Pfam" id="PF00977">
    <property type="entry name" value="His_biosynth"/>
    <property type="match status" value="1"/>
</dbReference>
<dbReference type="InterPro" id="IPR044524">
    <property type="entry name" value="Isoase_HisA-like"/>
</dbReference>
<dbReference type="InterPro" id="IPR013785">
    <property type="entry name" value="Aldolase_TIM"/>
</dbReference>
<dbReference type="RefSeq" id="WP_054197941.1">
    <property type="nucleotide sequence ID" value="NZ_JNOC01000031.1"/>
</dbReference>
<dbReference type="PATRIC" id="fig|35818.11.peg.1181"/>
<dbReference type="EC" id="5.3.1.16" evidence="9 11"/>
<dbReference type="EMBL" id="JNOC01000031">
    <property type="protein sequence ID" value="KPH55883.1"/>
    <property type="molecule type" value="Genomic_DNA"/>
</dbReference>
<dbReference type="GO" id="GO:0005737">
    <property type="term" value="C:cytoplasm"/>
    <property type="evidence" value="ECO:0007669"/>
    <property type="project" value="UniProtKB-SubCell"/>
</dbReference>
<dbReference type="SUPFAM" id="SSF51366">
    <property type="entry name" value="Ribulose-phoshate binding barrel"/>
    <property type="match status" value="1"/>
</dbReference>
<dbReference type="FunFam" id="3.20.20.70:FF:000009">
    <property type="entry name" value="1-(5-phosphoribosyl)-5-[(5-phosphoribosylamino)methylideneamino] imidazole-4-carboxamide isomerase"/>
    <property type="match status" value="1"/>
</dbReference>
<keyword evidence="6 9" id="KW-0028">Amino-acid biosynthesis</keyword>
<organism evidence="12 13">
    <name type="scientific">Helicobacter pullorum</name>
    <dbReference type="NCBI Taxonomy" id="35818"/>
    <lineage>
        <taxon>Bacteria</taxon>
        <taxon>Pseudomonadati</taxon>
        <taxon>Campylobacterota</taxon>
        <taxon>Epsilonproteobacteria</taxon>
        <taxon>Campylobacterales</taxon>
        <taxon>Helicobacteraceae</taxon>
        <taxon>Helicobacter</taxon>
    </lineage>
</organism>
<dbReference type="STRING" id="35818.HPU229336_01450"/>
<comment type="subcellular location">
    <subcellularLocation>
        <location evidence="2 9 11">Cytoplasm</location>
    </subcellularLocation>
</comment>
<dbReference type="GO" id="GO:0000105">
    <property type="term" value="P:L-histidine biosynthetic process"/>
    <property type="evidence" value="ECO:0007669"/>
    <property type="project" value="UniProtKB-UniRule"/>
</dbReference>
<proteinExistence type="inferred from homology"/>
<sequence>MQIIPAIDLKGGCAVRLTQGKMESAKVYYKNPLEVAKIFQSMGAEYLHIVDLDGAFRGEPKNREVIEKIAKHSKLKIEVGGGIRDEKTIQEYLEIGVNRVILGSIALKNPDFAKEMAQKYPIVIGIDAKEGRVATEGWDKVDGILAKEFAKEFVNSKTEAIVCTDISNDGMLGGINIDFTKEIAQSSGKFTIASGGLSCMEDLEKLKDSDIEGVIVGKAFYEEKINLKEAFRIFG</sequence>
<dbReference type="GO" id="GO:0000162">
    <property type="term" value="P:L-tryptophan biosynthetic process"/>
    <property type="evidence" value="ECO:0007669"/>
    <property type="project" value="TreeGrafter"/>
</dbReference>
<accession>A0A0N1EBM9</accession>
<evidence type="ECO:0000256" key="9">
    <source>
        <dbReference type="HAMAP-Rule" id="MF_01014"/>
    </source>
</evidence>
<evidence type="ECO:0000313" key="12">
    <source>
        <dbReference type="EMBL" id="KPH55883.1"/>
    </source>
</evidence>
<keyword evidence="5 9" id="KW-0963">Cytoplasm</keyword>
<dbReference type="UniPathway" id="UPA00031">
    <property type="reaction ID" value="UER00009"/>
</dbReference>
<evidence type="ECO:0000313" key="13">
    <source>
        <dbReference type="Proteomes" id="UP000037997"/>
    </source>
</evidence>
<feature type="active site" description="Proton donor" evidence="9">
    <location>
        <position position="127"/>
    </location>
</feature>
<dbReference type="InterPro" id="IPR006063">
    <property type="entry name" value="HisA_bact_arch"/>
</dbReference>
<evidence type="ECO:0000256" key="8">
    <source>
        <dbReference type="ARBA" id="ARBA00023235"/>
    </source>
</evidence>
<dbReference type="GO" id="GO:0003949">
    <property type="term" value="F:1-(5-phosphoribosyl)-5-[(5-phosphoribosylamino)methylideneamino]imidazole-4-carboxamide isomerase activity"/>
    <property type="evidence" value="ECO:0007669"/>
    <property type="project" value="UniProtKB-UniRule"/>
</dbReference>
<feature type="active site" description="Proton acceptor" evidence="9">
    <location>
        <position position="8"/>
    </location>
</feature>
<evidence type="ECO:0000256" key="5">
    <source>
        <dbReference type="ARBA" id="ARBA00022490"/>
    </source>
</evidence>
<evidence type="ECO:0000256" key="10">
    <source>
        <dbReference type="RuleBase" id="RU003657"/>
    </source>
</evidence>
<reference evidence="12 13" key="1">
    <citation type="submission" date="2014-06" db="EMBL/GenBank/DDBJ databases">
        <title>Helicobacter pullorum isolates in fresh chicken meat - phenotypic and genotypic features.</title>
        <authorList>
            <person name="Borges V."/>
            <person name="Santos A."/>
            <person name="Correia C.B."/>
            <person name="Saraiva M."/>
            <person name="Menard A."/>
            <person name="Vieira L."/>
            <person name="Sampaio D.A."/>
            <person name="Gomes J.P."/>
            <person name="Oleastro M."/>
        </authorList>
    </citation>
    <scope>NUCLEOTIDE SEQUENCE [LARGE SCALE GENOMIC DNA]</scope>
    <source>
        <strain evidence="12 13">229334/12</strain>
    </source>
</reference>
<dbReference type="PANTHER" id="PTHR43090">
    <property type="entry name" value="1-(5-PHOSPHORIBOSYL)-5-[(5-PHOSPHORIBOSYLAMINO)METHYLIDENEAMINO] IMIDAZOLE-4-CARBOXAMIDE ISOMERASE"/>
    <property type="match status" value="1"/>
</dbReference>
<dbReference type="InterPro" id="IPR011060">
    <property type="entry name" value="RibuloseP-bd_barrel"/>
</dbReference>
<evidence type="ECO:0000256" key="11">
    <source>
        <dbReference type="RuleBase" id="RU003658"/>
    </source>
</evidence>
<dbReference type="AlphaFoldDB" id="A0A0N1EBM9"/>
<dbReference type="HAMAP" id="MF_01014">
    <property type="entry name" value="HisA"/>
    <property type="match status" value="1"/>
</dbReference>
<dbReference type="CDD" id="cd04732">
    <property type="entry name" value="HisA"/>
    <property type="match status" value="1"/>
</dbReference>
<dbReference type="NCBIfam" id="TIGR00007">
    <property type="entry name" value="1-(5-phosphoribosyl)-5-[(5-phosphoribosylamino)methylideneamino]imidazole-4-carboxamide isomerase"/>
    <property type="match status" value="1"/>
</dbReference>
<comment type="catalytic activity">
    <reaction evidence="1 9 11">
        <text>1-(5-phospho-beta-D-ribosyl)-5-[(5-phospho-beta-D-ribosylamino)methylideneamino]imidazole-4-carboxamide = 5-[(5-phospho-1-deoxy-D-ribulos-1-ylimino)methylamino]-1-(5-phospho-beta-D-ribosyl)imidazole-4-carboxamide</text>
        <dbReference type="Rhea" id="RHEA:15469"/>
        <dbReference type="ChEBI" id="CHEBI:58435"/>
        <dbReference type="ChEBI" id="CHEBI:58525"/>
        <dbReference type="EC" id="5.3.1.16"/>
    </reaction>
</comment>
<evidence type="ECO:0000256" key="3">
    <source>
        <dbReference type="ARBA" id="ARBA00005133"/>
    </source>
</evidence>
<comment type="caution">
    <text evidence="12">The sequence shown here is derived from an EMBL/GenBank/DDBJ whole genome shotgun (WGS) entry which is preliminary data.</text>
</comment>
<evidence type="ECO:0000256" key="4">
    <source>
        <dbReference type="ARBA" id="ARBA00009667"/>
    </source>
</evidence>
<dbReference type="Gene3D" id="3.20.20.70">
    <property type="entry name" value="Aldolase class I"/>
    <property type="match status" value="1"/>
</dbReference>
<keyword evidence="8 9" id="KW-0413">Isomerase</keyword>
<dbReference type="PANTHER" id="PTHR43090:SF2">
    <property type="entry name" value="1-(5-PHOSPHORIBOSYL)-5-[(5-PHOSPHORIBOSYLAMINO)METHYLIDENEAMINO] IMIDAZOLE-4-CARBOXAMIDE ISOMERASE"/>
    <property type="match status" value="1"/>
</dbReference>
<dbReference type="InterPro" id="IPR023016">
    <property type="entry name" value="HisA/PriA"/>
</dbReference>
<evidence type="ECO:0000256" key="2">
    <source>
        <dbReference type="ARBA" id="ARBA00004496"/>
    </source>
</evidence>
<keyword evidence="7 9" id="KW-0368">Histidine biosynthesis</keyword>
<dbReference type="Proteomes" id="UP000037997">
    <property type="component" value="Unassembled WGS sequence"/>
</dbReference>
<comment type="pathway">
    <text evidence="3 9 11">Amino-acid biosynthesis; L-histidine biosynthesis; L-histidine from 5-phospho-alpha-D-ribose 1-diphosphate: step 4/9.</text>
</comment>